<comment type="caution">
    <text evidence="2">The sequence shown here is derived from an EMBL/GenBank/DDBJ whole genome shotgun (WGS) entry which is preliminary data.</text>
</comment>
<name>A0A1D3D9B2_9EIME</name>
<dbReference type="Proteomes" id="UP000095192">
    <property type="component" value="Unassembled WGS sequence"/>
</dbReference>
<feature type="compositionally biased region" description="Basic and acidic residues" evidence="1">
    <location>
        <begin position="186"/>
        <end position="197"/>
    </location>
</feature>
<feature type="region of interest" description="Disordered" evidence="1">
    <location>
        <begin position="153"/>
        <end position="207"/>
    </location>
</feature>
<protein>
    <submittedName>
        <fullName evidence="2">Uncharacterized protein</fullName>
    </submittedName>
</protein>
<evidence type="ECO:0000313" key="3">
    <source>
        <dbReference type="Proteomes" id="UP000095192"/>
    </source>
</evidence>
<dbReference type="AlphaFoldDB" id="A0A1D3D9B2"/>
<dbReference type="InParanoid" id="A0A1D3D9B2"/>
<dbReference type="EMBL" id="JROU02000202">
    <property type="protein sequence ID" value="OEH80046.1"/>
    <property type="molecule type" value="Genomic_DNA"/>
</dbReference>
<reference evidence="2 3" key="1">
    <citation type="journal article" date="2016" name="BMC Genomics">
        <title>Comparative genomics reveals Cyclospora cayetanensis possesses coccidia-like metabolism and invasion components but unique surface antigens.</title>
        <authorList>
            <person name="Liu S."/>
            <person name="Wang L."/>
            <person name="Zheng H."/>
            <person name="Xu Z."/>
            <person name="Roellig D.M."/>
            <person name="Li N."/>
            <person name="Frace M.A."/>
            <person name="Tang K."/>
            <person name="Arrowood M.J."/>
            <person name="Moss D.M."/>
            <person name="Zhang L."/>
            <person name="Feng Y."/>
            <person name="Xiao L."/>
        </authorList>
    </citation>
    <scope>NUCLEOTIDE SEQUENCE [LARGE SCALE GENOMIC DNA]</scope>
    <source>
        <strain evidence="2 3">CHN_HEN01</strain>
    </source>
</reference>
<evidence type="ECO:0000313" key="2">
    <source>
        <dbReference type="EMBL" id="OEH80046.1"/>
    </source>
</evidence>
<dbReference type="VEuPathDB" id="ToxoDB:cyc_08809"/>
<keyword evidence="3" id="KW-1185">Reference proteome</keyword>
<feature type="compositionally biased region" description="Low complexity" evidence="1">
    <location>
        <begin position="156"/>
        <end position="171"/>
    </location>
</feature>
<organism evidence="2 3">
    <name type="scientific">Cyclospora cayetanensis</name>
    <dbReference type="NCBI Taxonomy" id="88456"/>
    <lineage>
        <taxon>Eukaryota</taxon>
        <taxon>Sar</taxon>
        <taxon>Alveolata</taxon>
        <taxon>Apicomplexa</taxon>
        <taxon>Conoidasida</taxon>
        <taxon>Coccidia</taxon>
        <taxon>Eucoccidiorida</taxon>
        <taxon>Eimeriorina</taxon>
        <taxon>Eimeriidae</taxon>
        <taxon>Cyclospora</taxon>
    </lineage>
</organism>
<sequence>MHSTLVSRVLGDYGVVVLLESRHSACCKDLCRWLKPHLTFESSLWPLLLRLHHHFEGAAAAAAAAAAVTAAHADGANHDTPSTALAAHRALPGSALWLQPSQQLLVSKQEQQERAQQMPPVGPTQQHQVKVDCASAAGIVQQQRQQRICTAPPSKLQLQQPPAAYQQLPAPISSSISQEAATEATTHTEADDWLSKEETEDLLSVFD</sequence>
<feature type="region of interest" description="Disordered" evidence="1">
    <location>
        <begin position="107"/>
        <end position="129"/>
    </location>
</feature>
<accession>A0A1D3D9B2</accession>
<evidence type="ECO:0000256" key="1">
    <source>
        <dbReference type="SAM" id="MobiDB-lite"/>
    </source>
</evidence>
<dbReference type="VEuPathDB" id="ToxoDB:LOC34622915"/>
<gene>
    <name evidence="2" type="ORF">cyc_08809</name>
</gene>
<proteinExistence type="predicted"/>